<dbReference type="InterPro" id="IPR001180">
    <property type="entry name" value="CNH_dom"/>
</dbReference>
<sequence>MFVLQKFSGKTPYLYRHDLVALSQRNLTQRISKPMNKIPEKYLPKKLAITTRLPETKHVFCYFLCNLRLSKILSRNSSFFSMNCSCDQLMAFRRRSFLLPNSSFFFQQISDFYHFRDVIHCNVARSGVNGNVYLSCATPSAVILFQWYEPLSKFLILKTVEMRIPRFPLRPFQLIYSAGSDADFPKVCLAVYKGAGRKFHLHYVNFNDEAVHCDLAEEDRSRAVSLSVVALKQIDRDALLLCYENRCVVINQEGVVKSSRLSPAQFKFGFQIEYLVSLSDSILGFHPHGVQGRAFVDGSITQDINDINNIYQVVGSDKLVVLKRREASSAADMCDLCILTGHESTLAG</sequence>
<name>A0A3P7N3R7_9BILA</name>
<reference evidence="2 3" key="1">
    <citation type="submission" date="2018-11" db="EMBL/GenBank/DDBJ databases">
        <authorList>
            <consortium name="Pathogen Informatics"/>
        </authorList>
    </citation>
    <scope>NUCLEOTIDE SEQUENCE [LARGE SCALE GENOMIC DNA]</scope>
</reference>
<dbReference type="SMART" id="SM00036">
    <property type="entry name" value="CNH"/>
    <property type="match status" value="1"/>
</dbReference>
<gene>
    <name evidence="2" type="ORF">GPUH_LOCUS15273</name>
</gene>
<organism evidence="2 3">
    <name type="scientific">Gongylonema pulchrum</name>
    <dbReference type="NCBI Taxonomy" id="637853"/>
    <lineage>
        <taxon>Eukaryota</taxon>
        <taxon>Metazoa</taxon>
        <taxon>Ecdysozoa</taxon>
        <taxon>Nematoda</taxon>
        <taxon>Chromadorea</taxon>
        <taxon>Rhabditida</taxon>
        <taxon>Spirurina</taxon>
        <taxon>Spiruromorpha</taxon>
        <taxon>Spiruroidea</taxon>
        <taxon>Gongylonematidae</taxon>
        <taxon>Gongylonema</taxon>
    </lineage>
</organism>
<protein>
    <recommendedName>
        <fullName evidence="1">CNH domain-containing protein</fullName>
    </recommendedName>
</protein>
<dbReference type="AlphaFoldDB" id="A0A3P7N3R7"/>
<dbReference type="Proteomes" id="UP000271098">
    <property type="component" value="Unassembled WGS sequence"/>
</dbReference>
<evidence type="ECO:0000313" key="3">
    <source>
        <dbReference type="Proteomes" id="UP000271098"/>
    </source>
</evidence>
<evidence type="ECO:0000313" key="2">
    <source>
        <dbReference type="EMBL" id="VDN25681.1"/>
    </source>
</evidence>
<evidence type="ECO:0000259" key="1">
    <source>
        <dbReference type="PROSITE" id="PS50219"/>
    </source>
</evidence>
<proteinExistence type="predicted"/>
<keyword evidence="3" id="KW-1185">Reference proteome</keyword>
<feature type="domain" description="CNH" evidence="1">
    <location>
        <begin position="1"/>
        <end position="319"/>
    </location>
</feature>
<dbReference type="PROSITE" id="PS50219">
    <property type="entry name" value="CNH"/>
    <property type="match status" value="1"/>
</dbReference>
<accession>A0A3P7N3R7</accession>
<dbReference type="Pfam" id="PF00780">
    <property type="entry name" value="CNH"/>
    <property type="match status" value="1"/>
</dbReference>
<dbReference type="OrthoDB" id="8693905at2759"/>
<dbReference type="EMBL" id="UYRT01082225">
    <property type="protein sequence ID" value="VDN25681.1"/>
    <property type="molecule type" value="Genomic_DNA"/>
</dbReference>